<dbReference type="InterPro" id="IPR001607">
    <property type="entry name" value="Znf_UBP"/>
</dbReference>
<keyword evidence="3" id="KW-0645">Protease</keyword>
<keyword evidence="8" id="KW-0862">Zinc</keyword>
<evidence type="ECO:0000256" key="10">
    <source>
        <dbReference type="SAM" id="MobiDB-lite"/>
    </source>
</evidence>
<evidence type="ECO:0000313" key="13">
    <source>
        <dbReference type="Proteomes" id="UP000812440"/>
    </source>
</evidence>
<feature type="region of interest" description="Disordered" evidence="10">
    <location>
        <begin position="1"/>
        <end position="30"/>
    </location>
</feature>
<keyword evidence="6" id="KW-0833">Ubl conjugation pathway</keyword>
<dbReference type="EC" id="3.4.19.12" evidence="2"/>
<keyword evidence="13" id="KW-1185">Reference proteome</keyword>
<evidence type="ECO:0000256" key="9">
    <source>
        <dbReference type="PROSITE-ProRule" id="PRU00502"/>
    </source>
</evidence>
<keyword evidence="5 9" id="KW-0863">Zinc-finger</keyword>
<evidence type="ECO:0000313" key="12">
    <source>
        <dbReference type="EMBL" id="KAG8444734.1"/>
    </source>
</evidence>
<dbReference type="FunFam" id="3.30.40.10:FF:000147">
    <property type="entry name" value="Ubiquitin carboxyl-terminal hydrolase 16"/>
    <property type="match status" value="1"/>
</dbReference>
<evidence type="ECO:0000256" key="5">
    <source>
        <dbReference type="ARBA" id="ARBA00022771"/>
    </source>
</evidence>
<evidence type="ECO:0000256" key="1">
    <source>
        <dbReference type="ARBA" id="ARBA00000707"/>
    </source>
</evidence>
<dbReference type="Gene3D" id="3.30.40.10">
    <property type="entry name" value="Zinc/RING finger domain, C3HC4 (zinc finger)"/>
    <property type="match status" value="1"/>
</dbReference>
<dbReference type="AlphaFoldDB" id="A0A8T2JMN0"/>
<name>A0A8T2JMN0_9PIPI</name>
<dbReference type="Proteomes" id="UP000812440">
    <property type="component" value="Chromosome 5"/>
</dbReference>
<protein>
    <recommendedName>
        <fullName evidence="2">ubiquitinyl hydrolase 1</fullName>
        <ecNumber evidence="2">3.4.19.12</ecNumber>
    </recommendedName>
</protein>
<evidence type="ECO:0000256" key="6">
    <source>
        <dbReference type="ARBA" id="ARBA00022786"/>
    </source>
</evidence>
<dbReference type="InterPro" id="IPR013083">
    <property type="entry name" value="Znf_RING/FYVE/PHD"/>
</dbReference>
<dbReference type="GO" id="GO:0008270">
    <property type="term" value="F:zinc ion binding"/>
    <property type="evidence" value="ECO:0007669"/>
    <property type="project" value="UniProtKB-KW"/>
</dbReference>
<organism evidence="12 13">
    <name type="scientific">Hymenochirus boettgeri</name>
    <name type="common">Congo dwarf clawed frog</name>
    <dbReference type="NCBI Taxonomy" id="247094"/>
    <lineage>
        <taxon>Eukaryota</taxon>
        <taxon>Metazoa</taxon>
        <taxon>Chordata</taxon>
        <taxon>Craniata</taxon>
        <taxon>Vertebrata</taxon>
        <taxon>Euteleostomi</taxon>
        <taxon>Amphibia</taxon>
        <taxon>Batrachia</taxon>
        <taxon>Anura</taxon>
        <taxon>Pipoidea</taxon>
        <taxon>Pipidae</taxon>
        <taxon>Pipinae</taxon>
        <taxon>Hymenochirus</taxon>
    </lineage>
</organism>
<evidence type="ECO:0000256" key="3">
    <source>
        <dbReference type="ARBA" id="ARBA00022670"/>
    </source>
</evidence>
<evidence type="ECO:0000256" key="2">
    <source>
        <dbReference type="ARBA" id="ARBA00012759"/>
    </source>
</evidence>
<dbReference type="PROSITE" id="PS50271">
    <property type="entry name" value="ZF_UBP"/>
    <property type="match status" value="1"/>
</dbReference>
<dbReference type="SMART" id="SM00290">
    <property type="entry name" value="ZnF_UBP"/>
    <property type="match status" value="1"/>
</dbReference>
<proteinExistence type="predicted"/>
<evidence type="ECO:0000256" key="7">
    <source>
        <dbReference type="ARBA" id="ARBA00022801"/>
    </source>
</evidence>
<comment type="caution">
    <text evidence="12">The sequence shown here is derived from an EMBL/GenBank/DDBJ whole genome shotgun (WGS) entry which is preliminary data.</text>
</comment>
<keyword evidence="4" id="KW-0479">Metal-binding</keyword>
<dbReference type="SUPFAM" id="SSF57850">
    <property type="entry name" value="RING/U-box"/>
    <property type="match status" value="1"/>
</dbReference>
<dbReference type="Pfam" id="PF02148">
    <property type="entry name" value="zf-UBP"/>
    <property type="match status" value="1"/>
</dbReference>
<dbReference type="GO" id="GO:0004843">
    <property type="term" value="F:cysteine-type deubiquitinase activity"/>
    <property type="evidence" value="ECO:0007669"/>
    <property type="project" value="UniProtKB-EC"/>
</dbReference>
<feature type="domain" description="UBP-type" evidence="11">
    <location>
        <begin position="36"/>
        <end position="153"/>
    </location>
</feature>
<sequence>MKVKEPSGWGAQEKTKRTKRTNCPLDEDSSDDVPGLTCHHVSQAVDVSSVKRAVSQAVWSVCTECMKERRTKDGDLVAPADVWLCLKCAYQGCGANSENQHSLRHFRAAHPEPHCIAINIITWITWCYECDEELLTHCNKKVLAQMVDFLQKHSSRTGKGCAISLGLALK</sequence>
<dbReference type="EMBL" id="JAACNH010000004">
    <property type="protein sequence ID" value="KAG8444734.1"/>
    <property type="molecule type" value="Genomic_DNA"/>
</dbReference>
<dbReference type="GO" id="GO:0006508">
    <property type="term" value="P:proteolysis"/>
    <property type="evidence" value="ECO:0007669"/>
    <property type="project" value="UniProtKB-KW"/>
</dbReference>
<evidence type="ECO:0000256" key="8">
    <source>
        <dbReference type="ARBA" id="ARBA00022833"/>
    </source>
</evidence>
<comment type="catalytic activity">
    <reaction evidence="1">
        <text>Thiol-dependent hydrolysis of ester, thioester, amide, peptide and isopeptide bonds formed by the C-terminal Gly of ubiquitin (a 76-residue protein attached to proteins as an intracellular targeting signal).</text>
        <dbReference type="EC" id="3.4.19.12"/>
    </reaction>
</comment>
<dbReference type="OrthoDB" id="2020758at2759"/>
<accession>A0A8T2JMN0</accession>
<evidence type="ECO:0000256" key="4">
    <source>
        <dbReference type="ARBA" id="ARBA00022723"/>
    </source>
</evidence>
<evidence type="ECO:0000259" key="11">
    <source>
        <dbReference type="PROSITE" id="PS50271"/>
    </source>
</evidence>
<gene>
    <name evidence="12" type="ORF">GDO86_009778</name>
</gene>
<keyword evidence="7" id="KW-0378">Hydrolase</keyword>
<reference evidence="12" key="1">
    <citation type="thesis" date="2020" institute="ProQuest LLC" country="789 East Eisenhower Parkway, Ann Arbor, MI, USA">
        <title>Comparative Genomics and Chromosome Evolution.</title>
        <authorList>
            <person name="Mudd A.B."/>
        </authorList>
    </citation>
    <scope>NUCLEOTIDE SEQUENCE</scope>
    <source>
        <strain evidence="12">Female2</strain>
        <tissue evidence="12">Blood</tissue>
    </source>
</reference>